<comment type="function">
    <text evidence="5">Acetylates the N-terminal alanine of ribosomal protein bS18.</text>
</comment>
<dbReference type="AlphaFoldDB" id="A2SCH5"/>
<keyword evidence="7" id="KW-0687">Ribonucleoprotein</keyword>
<dbReference type="GO" id="GO:0005840">
    <property type="term" value="C:ribosome"/>
    <property type="evidence" value="ECO:0007669"/>
    <property type="project" value="UniProtKB-KW"/>
</dbReference>
<evidence type="ECO:0000313" key="7">
    <source>
        <dbReference type="EMBL" id="ABM93264.1"/>
    </source>
</evidence>
<evidence type="ECO:0000259" key="6">
    <source>
        <dbReference type="PROSITE" id="PS51186"/>
    </source>
</evidence>
<feature type="binding site" evidence="5">
    <location>
        <position position="117"/>
    </location>
    <ligand>
        <name>acetyl-CoA</name>
        <dbReference type="ChEBI" id="CHEBI:57288"/>
    </ligand>
</feature>
<dbReference type="KEGG" id="mpt:Mpe_A0302"/>
<keyword evidence="4 5" id="KW-0012">Acyltransferase</keyword>
<dbReference type="InterPro" id="IPR006464">
    <property type="entry name" value="AcTrfase_RimI/Ard1"/>
</dbReference>
<keyword evidence="3 5" id="KW-0808">Transferase</keyword>
<dbReference type="PROSITE" id="PS51186">
    <property type="entry name" value="GNAT"/>
    <property type="match status" value="1"/>
</dbReference>
<comment type="caution">
    <text evidence="5">Lacks conserved residue(s) required for the propagation of feature annotation.</text>
</comment>
<dbReference type="PANTHER" id="PTHR43420:SF51">
    <property type="entry name" value="PEPTIDYL-LYSINE N-ACETYLTRANSFERASE YIAC"/>
    <property type="match status" value="1"/>
</dbReference>
<dbReference type="eggNOG" id="COG0456">
    <property type="taxonomic scope" value="Bacteria"/>
</dbReference>
<comment type="similarity">
    <text evidence="1 5">Belongs to the acetyltransferase family. RimI subfamily.</text>
</comment>
<reference evidence="7 8" key="1">
    <citation type="journal article" date="2007" name="J. Bacteriol.">
        <title>Whole-genome analysis of the methyl tert-butyl ether-degrading beta-proteobacterium Methylibium petroleiphilum PM1.</title>
        <authorList>
            <person name="Kane S.R."/>
            <person name="Chakicherla A.Y."/>
            <person name="Chain P.S.G."/>
            <person name="Schmidt R."/>
            <person name="Shin M.W."/>
            <person name="Legler T.C."/>
            <person name="Scow K.M."/>
            <person name="Larimer F.W."/>
            <person name="Lucas S.M."/>
            <person name="Richardson P.M."/>
            <person name="Hristova K.R."/>
        </authorList>
    </citation>
    <scope>NUCLEOTIDE SEQUENCE [LARGE SCALE GENOMIC DNA]</scope>
    <source>
        <strain evidence="8">ATCC BAA-1232 / LMG 22953 / PM1</strain>
    </source>
</reference>
<dbReference type="InterPro" id="IPR016181">
    <property type="entry name" value="Acyl_CoA_acyltransferase"/>
</dbReference>
<dbReference type="GO" id="GO:0008999">
    <property type="term" value="F:protein-N-terminal-alanine acetyltransferase activity"/>
    <property type="evidence" value="ECO:0007669"/>
    <property type="project" value="UniProtKB-UniRule"/>
</dbReference>
<keyword evidence="8" id="KW-1185">Reference proteome</keyword>
<evidence type="ECO:0000313" key="8">
    <source>
        <dbReference type="Proteomes" id="UP000000366"/>
    </source>
</evidence>
<feature type="active site" description="Proton donor" evidence="5">
    <location>
        <position position="124"/>
    </location>
</feature>
<dbReference type="InterPro" id="IPR043690">
    <property type="entry name" value="RimI"/>
</dbReference>
<comment type="subcellular location">
    <subcellularLocation>
        <location evidence="5">Cytoplasm</location>
    </subcellularLocation>
</comment>
<sequence>MNAVLQPPPRSLSMLTENDFDEVMVIEQAIYDFPWTRGNFLDSLRAGYPAEVLRTPQDGVVGYFVAMFGVDEVHLLNLSVAPALQRRGHARYMLDALRSIARAHRASQLWLEVRISNLNARGLYERYGFRNVGLRRGYYPARGRAREDAVVMSLQIPEAVHGLG</sequence>
<accession>A2SCH5</accession>
<name>A2SCH5_METPP</name>
<feature type="domain" description="N-acetyltransferase" evidence="6">
    <location>
        <begin position="10"/>
        <end position="157"/>
    </location>
</feature>
<proteinExistence type="inferred from homology"/>
<dbReference type="NCBIfam" id="TIGR01575">
    <property type="entry name" value="rimI"/>
    <property type="match status" value="1"/>
</dbReference>
<dbReference type="EC" id="2.3.1.266" evidence="5"/>
<evidence type="ECO:0000256" key="5">
    <source>
        <dbReference type="HAMAP-Rule" id="MF_02210"/>
    </source>
</evidence>
<dbReference type="Gene3D" id="3.40.630.30">
    <property type="match status" value="1"/>
</dbReference>
<dbReference type="STRING" id="420662.Mpe_A0302"/>
<dbReference type="InterPro" id="IPR000182">
    <property type="entry name" value="GNAT_dom"/>
</dbReference>
<comment type="catalytic activity">
    <reaction evidence="5">
        <text>N-terminal L-alanyl-[ribosomal protein bS18] + acetyl-CoA = N-terminal N(alpha)-acetyl-L-alanyl-[ribosomal protein bS18] + CoA + H(+)</text>
        <dbReference type="Rhea" id="RHEA:43756"/>
        <dbReference type="Rhea" id="RHEA-COMP:10676"/>
        <dbReference type="Rhea" id="RHEA-COMP:10677"/>
        <dbReference type="ChEBI" id="CHEBI:15378"/>
        <dbReference type="ChEBI" id="CHEBI:57287"/>
        <dbReference type="ChEBI" id="CHEBI:57288"/>
        <dbReference type="ChEBI" id="CHEBI:64718"/>
        <dbReference type="ChEBI" id="CHEBI:83683"/>
        <dbReference type="EC" id="2.3.1.266"/>
    </reaction>
</comment>
<dbReference type="Proteomes" id="UP000000366">
    <property type="component" value="Chromosome"/>
</dbReference>
<dbReference type="EMBL" id="CP000555">
    <property type="protein sequence ID" value="ABM93264.1"/>
    <property type="molecule type" value="Genomic_DNA"/>
</dbReference>
<evidence type="ECO:0000256" key="1">
    <source>
        <dbReference type="ARBA" id="ARBA00005395"/>
    </source>
</evidence>
<dbReference type="SUPFAM" id="SSF55729">
    <property type="entry name" value="Acyl-CoA N-acyltransferases (Nat)"/>
    <property type="match status" value="1"/>
</dbReference>
<keyword evidence="7" id="KW-0689">Ribosomal protein</keyword>
<keyword evidence="2 5" id="KW-0963">Cytoplasm</keyword>
<dbReference type="HAMAP" id="MF_02210">
    <property type="entry name" value="RimI"/>
    <property type="match status" value="1"/>
</dbReference>
<evidence type="ECO:0000256" key="3">
    <source>
        <dbReference type="ARBA" id="ARBA00022679"/>
    </source>
</evidence>
<dbReference type="PANTHER" id="PTHR43420">
    <property type="entry name" value="ACETYLTRANSFERASE"/>
    <property type="match status" value="1"/>
</dbReference>
<evidence type="ECO:0000256" key="4">
    <source>
        <dbReference type="ARBA" id="ARBA00023315"/>
    </source>
</evidence>
<dbReference type="Pfam" id="PF00583">
    <property type="entry name" value="Acetyltransf_1"/>
    <property type="match status" value="1"/>
</dbReference>
<dbReference type="GO" id="GO:0005737">
    <property type="term" value="C:cytoplasm"/>
    <property type="evidence" value="ECO:0007669"/>
    <property type="project" value="UniProtKB-SubCell"/>
</dbReference>
<evidence type="ECO:0000256" key="2">
    <source>
        <dbReference type="ARBA" id="ARBA00022490"/>
    </source>
</evidence>
<protein>
    <recommendedName>
        <fullName evidence="5">[Ribosomal protein bS18]-alanine N-acetyltransferase</fullName>
        <ecNumber evidence="5">2.3.1.266</ecNumber>
    </recommendedName>
</protein>
<dbReference type="RefSeq" id="WP_011827903.1">
    <property type="nucleotide sequence ID" value="NC_008825.1"/>
</dbReference>
<gene>
    <name evidence="5" type="primary">rimI</name>
    <name evidence="7" type="ordered locus">Mpe_A0302</name>
</gene>
<dbReference type="InterPro" id="IPR050680">
    <property type="entry name" value="YpeA/RimI_acetyltransf"/>
</dbReference>
<dbReference type="HOGENOM" id="CLU_013985_23_2_4"/>
<organism evidence="7 8">
    <name type="scientific">Methylibium petroleiphilum (strain ATCC BAA-1232 / LMG 22953 / PM1)</name>
    <dbReference type="NCBI Taxonomy" id="420662"/>
    <lineage>
        <taxon>Bacteria</taxon>
        <taxon>Pseudomonadati</taxon>
        <taxon>Pseudomonadota</taxon>
        <taxon>Betaproteobacteria</taxon>
        <taxon>Burkholderiales</taxon>
        <taxon>Sphaerotilaceae</taxon>
        <taxon>Methylibium</taxon>
    </lineage>
</organism>
<feature type="active site" description="Proton acceptor" evidence="5">
    <location>
        <position position="112"/>
    </location>
</feature>
<dbReference type="CDD" id="cd04301">
    <property type="entry name" value="NAT_SF"/>
    <property type="match status" value="1"/>
</dbReference>